<evidence type="ECO:0000256" key="6">
    <source>
        <dbReference type="ARBA" id="ARBA00022824"/>
    </source>
</evidence>
<gene>
    <name evidence="10" type="ORF">EHO59_13520</name>
</gene>
<feature type="transmembrane region" description="Helical" evidence="9">
    <location>
        <begin position="271"/>
        <end position="291"/>
    </location>
</feature>
<feature type="transmembrane region" description="Helical" evidence="9">
    <location>
        <begin position="359"/>
        <end position="377"/>
    </location>
</feature>
<evidence type="ECO:0000256" key="8">
    <source>
        <dbReference type="ARBA" id="ARBA00023136"/>
    </source>
</evidence>
<keyword evidence="11" id="KW-1185">Reference proteome</keyword>
<dbReference type="PANTHER" id="PTHR22760">
    <property type="entry name" value="GLYCOSYLTRANSFERASE"/>
    <property type="match status" value="1"/>
</dbReference>
<organism evidence="10 11">
    <name type="scientific">Leptospira semungkisensis</name>
    <dbReference type="NCBI Taxonomy" id="2484985"/>
    <lineage>
        <taxon>Bacteria</taxon>
        <taxon>Pseudomonadati</taxon>
        <taxon>Spirochaetota</taxon>
        <taxon>Spirochaetia</taxon>
        <taxon>Leptospirales</taxon>
        <taxon>Leptospiraceae</taxon>
        <taxon>Leptospira</taxon>
    </lineage>
</organism>
<feature type="transmembrane region" description="Helical" evidence="9">
    <location>
        <begin position="327"/>
        <end position="347"/>
    </location>
</feature>
<dbReference type="EMBL" id="RQEP01000018">
    <property type="protein sequence ID" value="TGK00933.1"/>
    <property type="molecule type" value="Genomic_DNA"/>
</dbReference>
<sequence>MLNLKNERRWFLILLCLGIAVRIATSIFNSGYLALDDYYILFFSVPAQSESLGLVDNVQAVPEIRSLIPDAIIRAFARTAYLVGFDDPLNQIQFVFACLGILSSITIWIGYRYLKYLHSETNEEPKNYSIWIPLVGTFLLSLHFLMPFVSTRSLIESMSAPFILGSVFCASVYWRSGDYKQLGWSLALLSIASLFRFQAGICAIALFSLVAYKSIHEKKLKDVYIFAVYSITLVLLTGIPDLIFRDSFHSSLRSYISYNMHHSAEYGTSPWYAYIPTILGASLFPFLIGKYEGFPWKTAYTKLIPALIFCAFFLIVHSLIPHKEERFLLPILPLMLIVLAPLCAYWWGKEKKRISTRRFLFFLVNFLLLGLLSFFTIQNNTIELVRYLNSHTEIKELYVYKDSIPHLPVSYAFRAPLEKYELVETLDENLQPNIKDFDPYKSCSAALVVRKDYVLGGIDPDPPWILKANFKSSPLEEFAVSLNPNKNKRRSSLYLYQFQLCKQAAEDSSKTSSAVF</sequence>
<protein>
    <recommendedName>
        <fullName evidence="12">Mannosyltransferase</fullName>
    </recommendedName>
</protein>
<dbReference type="GO" id="GO:0012505">
    <property type="term" value="C:endomembrane system"/>
    <property type="evidence" value="ECO:0007669"/>
    <property type="project" value="UniProtKB-SubCell"/>
</dbReference>
<feature type="transmembrane region" description="Helical" evidence="9">
    <location>
        <begin position="303"/>
        <end position="321"/>
    </location>
</feature>
<comment type="caution">
    <text evidence="10">The sequence shown here is derived from an EMBL/GenBank/DDBJ whole genome shotgun (WGS) entry which is preliminary data.</text>
</comment>
<dbReference type="OrthoDB" id="313970at2"/>
<evidence type="ECO:0000256" key="7">
    <source>
        <dbReference type="ARBA" id="ARBA00022989"/>
    </source>
</evidence>
<reference evidence="10" key="1">
    <citation type="journal article" date="2019" name="PLoS Negl. Trop. Dis.">
        <title>Revisiting the worldwide diversity of Leptospira species in the environment.</title>
        <authorList>
            <person name="Vincent A.T."/>
            <person name="Schiettekatte O."/>
            <person name="Bourhy P."/>
            <person name="Veyrier F.J."/>
            <person name="Picardeau M."/>
        </authorList>
    </citation>
    <scope>NUCLEOTIDE SEQUENCE [LARGE SCALE GENOMIC DNA]</scope>
    <source>
        <strain evidence="10">SSS9</strain>
    </source>
</reference>
<feature type="transmembrane region" description="Helical" evidence="9">
    <location>
        <begin position="131"/>
        <end position="149"/>
    </location>
</feature>
<feature type="transmembrane region" description="Helical" evidence="9">
    <location>
        <begin position="223"/>
        <end position="244"/>
    </location>
</feature>
<dbReference type="AlphaFoldDB" id="A0A4R9FQY3"/>
<keyword evidence="5 9" id="KW-0812">Transmembrane</keyword>
<keyword evidence="3" id="KW-0328">Glycosyltransferase</keyword>
<proteinExistence type="predicted"/>
<accession>A0A4R9FQY3</accession>
<evidence type="ECO:0000313" key="11">
    <source>
        <dbReference type="Proteomes" id="UP000297453"/>
    </source>
</evidence>
<keyword evidence="8 9" id="KW-0472">Membrane</keyword>
<evidence type="ECO:0000256" key="9">
    <source>
        <dbReference type="SAM" id="Phobius"/>
    </source>
</evidence>
<evidence type="ECO:0000256" key="4">
    <source>
        <dbReference type="ARBA" id="ARBA00022679"/>
    </source>
</evidence>
<keyword evidence="7 9" id="KW-1133">Transmembrane helix</keyword>
<dbReference type="Pfam" id="PF03901">
    <property type="entry name" value="Glyco_transf_22"/>
    <property type="match status" value="1"/>
</dbReference>
<evidence type="ECO:0000256" key="2">
    <source>
        <dbReference type="ARBA" id="ARBA00004586"/>
    </source>
</evidence>
<dbReference type="GO" id="GO:0000030">
    <property type="term" value="F:mannosyltransferase activity"/>
    <property type="evidence" value="ECO:0007669"/>
    <property type="project" value="TreeGrafter"/>
</dbReference>
<evidence type="ECO:0008006" key="12">
    <source>
        <dbReference type="Google" id="ProtNLM"/>
    </source>
</evidence>
<feature type="transmembrane region" description="Helical" evidence="9">
    <location>
        <begin position="92"/>
        <end position="111"/>
    </location>
</feature>
<feature type="transmembrane region" description="Helical" evidence="9">
    <location>
        <begin position="12"/>
        <end position="35"/>
    </location>
</feature>
<keyword evidence="6" id="KW-0256">Endoplasmic reticulum</keyword>
<evidence type="ECO:0000256" key="1">
    <source>
        <dbReference type="ARBA" id="ARBA00004127"/>
    </source>
</evidence>
<keyword evidence="4" id="KW-0808">Transferase</keyword>
<name>A0A4R9FQY3_9LEPT</name>
<dbReference type="RefSeq" id="WP_135588921.1">
    <property type="nucleotide sequence ID" value="NZ_RQEP01000018.1"/>
</dbReference>
<feature type="transmembrane region" description="Helical" evidence="9">
    <location>
        <begin position="184"/>
        <end position="211"/>
    </location>
</feature>
<dbReference type="Proteomes" id="UP000297453">
    <property type="component" value="Unassembled WGS sequence"/>
</dbReference>
<evidence type="ECO:0000313" key="10">
    <source>
        <dbReference type="EMBL" id="TGK00933.1"/>
    </source>
</evidence>
<comment type="subcellular location">
    <subcellularLocation>
        <location evidence="1">Endomembrane system</location>
        <topology evidence="1">Multi-pass membrane protein</topology>
    </subcellularLocation>
    <subcellularLocation>
        <location evidence="2">Endoplasmic reticulum membrane</location>
    </subcellularLocation>
</comment>
<evidence type="ECO:0000256" key="5">
    <source>
        <dbReference type="ARBA" id="ARBA00022692"/>
    </source>
</evidence>
<evidence type="ECO:0000256" key="3">
    <source>
        <dbReference type="ARBA" id="ARBA00022676"/>
    </source>
</evidence>
<dbReference type="InterPro" id="IPR005599">
    <property type="entry name" value="GPI_mannosylTrfase"/>
</dbReference>